<keyword evidence="2" id="KW-1185">Reference proteome</keyword>
<protein>
    <submittedName>
        <fullName evidence="1">Uncharacterized protein</fullName>
    </submittedName>
</protein>
<comment type="caution">
    <text evidence="1">The sequence shown here is derived from an EMBL/GenBank/DDBJ whole genome shotgun (WGS) entry which is preliminary data.</text>
</comment>
<evidence type="ECO:0000313" key="2">
    <source>
        <dbReference type="Proteomes" id="UP000821865"/>
    </source>
</evidence>
<organism evidence="1 2">
    <name type="scientific">Dermacentor silvarum</name>
    <name type="common">Tick</name>
    <dbReference type="NCBI Taxonomy" id="543639"/>
    <lineage>
        <taxon>Eukaryota</taxon>
        <taxon>Metazoa</taxon>
        <taxon>Ecdysozoa</taxon>
        <taxon>Arthropoda</taxon>
        <taxon>Chelicerata</taxon>
        <taxon>Arachnida</taxon>
        <taxon>Acari</taxon>
        <taxon>Parasitiformes</taxon>
        <taxon>Ixodida</taxon>
        <taxon>Ixodoidea</taxon>
        <taxon>Ixodidae</taxon>
        <taxon>Rhipicephalinae</taxon>
        <taxon>Dermacentor</taxon>
    </lineage>
</organism>
<accession>A0ACB8DC53</accession>
<gene>
    <name evidence="1" type="ORF">HPB49_008999</name>
</gene>
<dbReference type="EMBL" id="CM023471">
    <property type="protein sequence ID" value="KAH7965620.1"/>
    <property type="molecule type" value="Genomic_DNA"/>
</dbReference>
<proteinExistence type="predicted"/>
<dbReference type="Proteomes" id="UP000821865">
    <property type="component" value="Chromosome 2"/>
</dbReference>
<name>A0ACB8DC53_DERSI</name>
<sequence>MTCSLEKSPYIRIRSKYAHRTTGTRSELALYGMPLEETTQLRVRCGHARSVGQRWRANDGMARSRDGMREMDTLRIVQAFVVSRRTYALPYQLMRKWQTDQANILLRRPYKTSLGLPVERRFILERLGYPLIPEYISGAREIINKASEYKIRITPIRKDMQPRPDADRGALRRQYQHYPNTYYTDAISIHGGNYCTIAILVATVKTRSVTTEKTVSIAMAIDDAGRKEIPAHVLRDSEAACRACLKGILPAAAARLKKTAPTAPRHHVKRGDRLRRSSSKQPSGGLDPRISSNERITGHLTGDPCPPD</sequence>
<reference evidence="1" key="1">
    <citation type="submission" date="2020-05" db="EMBL/GenBank/DDBJ databases">
        <title>Large-scale comparative analyses of tick genomes elucidate their genetic diversity and vector capacities.</title>
        <authorList>
            <person name="Jia N."/>
            <person name="Wang J."/>
            <person name="Shi W."/>
            <person name="Du L."/>
            <person name="Sun Y."/>
            <person name="Zhan W."/>
            <person name="Jiang J."/>
            <person name="Wang Q."/>
            <person name="Zhang B."/>
            <person name="Ji P."/>
            <person name="Sakyi L.B."/>
            <person name="Cui X."/>
            <person name="Yuan T."/>
            <person name="Jiang B."/>
            <person name="Yang W."/>
            <person name="Lam T.T.-Y."/>
            <person name="Chang Q."/>
            <person name="Ding S."/>
            <person name="Wang X."/>
            <person name="Zhu J."/>
            <person name="Ruan X."/>
            <person name="Zhao L."/>
            <person name="Wei J."/>
            <person name="Que T."/>
            <person name="Du C."/>
            <person name="Cheng J."/>
            <person name="Dai P."/>
            <person name="Han X."/>
            <person name="Huang E."/>
            <person name="Gao Y."/>
            <person name="Liu J."/>
            <person name="Shao H."/>
            <person name="Ye R."/>
            <person name="Li L."/>
            <person name="Wei W."/>
            <person name="Wang X."/>
            <person name="Wang C."/>
            <person name="Yang T."/>
            <person name="Huo Q."/>
            <person name="Li W."/>
            <person name="Guo W."/>
            <person name="Chen H."/>
            <person name="Zhou L."/>
            <person name="Ni X."/>
            <person name="Tian J."/>
            <person name="Zhou Y."/>
            <person name="Sheng Y."/>
            <person name="Liu T."/>
            <person name="Pan Y."/>
            <person name="Xia L."/>
            <person name="Li J."/>
            <person name="Zhao F."/>
            <person name="Cao W."/>
        </authorList>
    </citation>
    <scope>NUCLEOTIDE SEQUENCE</scope>
    <source>
        <strain evidence="1">Dsil-2018</strain>
    </source>
</reference>
<evidence type="ECO:0000313" key="1">
    <source>
        <dbReference type="EMBL" id="KAH7965620.1"/>
    </source>
</evidence>